<protein>
    <recommendedName>
        <fullName evidence="9">Efflux pump membrane transporter</fullName>
    </recommendedName>
</protein>
<evidence type="ECO:0000256" key="7">
    <source>
        <dbReference type="ARBA" id="ARBA00022989"/>
    </source>
</evidence>
<dbReference type="Pfam" id="PF00873">
    <property type="entry name" value="ACR_tran"/>
    <property type="match status" value="1"/>
</dbReference>
<dbReference type="Gene3D" id="1.20.1640.10">
    <property type="entry name" value="Multidrug efflux transporter AcrB transmembrane domain"/>
    <property type="match status" value="2"/>
</dbReference>
<evidence type="ECO:0000256" key="9">
    <source>
        <dbReference type="RuleBase" id="RU364070"/>
    </source>
</evidence>
<dbReference type="PANTHER" id="PTHR32063:SF9">
    <property type="entry name" value="SIMILAR TO MULTIDRUG RESISTANCE PROTEIN MEXB"/>
    <property type="match status" value="1"/>
</dbReference>
<proteinExistence type="inferred from homology"/>
<dbReference type="Gene3D" id="3.30.2090.10">
    <property type="entry name" value="Multidrug efflux transporter AcrB TolC docking domain, DN and DC subdomains"/>
    <property type="match status" value="2"/>
</dbReference>
<evidence type="ECO:0000256" key="8">
    <source>
        <dbReference type="ARBA" id="ARBA00023136"/>
    </source>
</evidence>
<evidence type="ECO:0000256" key="3">
    <source>
        <dbReference type="ARBA" id="ARBA00022448"/>
    </source>
</evidence>
<feature type="transmembrane region" description="Helical" evidence="9">
    <location>
        <begin position="1002"/>
        <end position="1028"/>
    </location>
</feature>
<dbReference type="PANTHER" id="PTHR32063">
    <property type="match status" value="1"/>
</dbReference>
<dbReference type="GO" id="GO:0042910">
    <property type="term" value="F:xenobiotic transmembrane transporter activity"/>
    <property type="evidence" value="ECO:0007669"/>
    <property type="project" value="TreeGrafter"/>
</dbReference>
<name>A0A6T9Y1Z6_ALTMA</name>
<feature type="transmembrane region" description="Helical" evidence="9">
    <location>
        <begin position="393"/>
        <end position="417"/>
    </location>
</feature>
<dbReference type="AlphaFoldDB" id="A0A6T9Y1Z6"/>
<feature type="transmembrane region" description="Helical" evidence="9">
    <location>
        <begin position="870"/>
        <end position="888"/>
    </location>
</feature>
<sequence length="1061" mass="116570">MFGVFIKRPVMAIMLSLMIIFLGALSVFTLPTSQFPDIAPPRVLISLAYPGSSADVLVKSSLVTIERSINGVPGMKYIVSDATSAGEATIQVIFDLDVDPNQALINVKTRLDQIMNRLPQLVQLEGVVLQRVQPSMLMYINVYSTDEDADEKFLYNYSNINVIPEIQRVNGIASAKILGSRQYAMRIWLKPDRMRAYNISVDEVMESIDEQSLIGRPGRLGRSSGISAQSKEYVLVYEGRYDEPDEYKNIIIRADSDGKLLKLSDIADVELSSEFFDIYSNKDGYPSAAIVLKQNYGSSANEVISQVKAKMAELEETFPEGMKYEINYDVSKFLDASIEQVLHTLFEAFILVSLVVFIFLGDWRSTLIPLLAVPVSLIGTFFCMQATGVNINLITLFALVLAIGIVVDNAIVIVEAVHAKMEESASLTPYMATQQVLGEMGGAIIAITLVMTAVFVPLVFMTGPVGVFYRQFSITMASSIIISCIVALSLTPVLCAMLLKNPHTYTKKATPISKLIDVFNRWFDKLTGGYTNIIKALVTRRVVTILSLFAFVAGTIGFNHILPTGFIPGEDQGQIYAIIQTPPGSTLEVTNEVARELQTLALDVEGVSSVSSLAGYEILTEGRGSNAGTCLINLKDWANRDQTVQEIIEELEAKTHHLGAVVEYFEPPVVPGYGASSGLSFRLLDKTNTTDYQEFDEINQSFMDELSKRKELKGLFTFYAANYPQYKIEIDNQAAMQKGVSIGKAMENLNILIGSTYEQGFTRFNNFYKVYTQSAPEYRRYPSDLMDYYVKNEEGEMVPYSAFMKLIKTQGPNEITRYNLYTSAAIRAEPAKGYTSAEAIKAVEEVAAATLPKGYDIGWEGLSFDEAKRGSEAIVIFGVVLLFVYIVLASQYESLLLPLAVILSLPSGLIGSFILLDLMGLANDVYAQLGLVMLVGLLGKNAVLIVEYAVQKNQQGLSIAEAAVDAAKQRFRPILMTSFSFVAGLIPLVIATGAGAVGNRTIGASALGGTLCGSVFGIIVIPGLYYLFAKLEEGKSLIKNEDHVPLTETYHYNDEVLSDEK</sequence>
<dbReference type="Gene3D" id="3.30.70.1320">
    <property type="entry name" value="Multidrug efflux transporter AcrB pore domain like"/>
    <property type="match status" value="1"/>
</dbReference>
<keyword evidence="6 9" id="KW-0812">Transmembrane</keyword>
<dbReference type="FunFam" id="1.20.1640.10:FF:000001">
    <property type="entry name" value="Efflux pump membrane transporter"/>
    <property type="match status" value="1"/>
</dbReference>
<dbReference type="GO" id="GO:0005886">
    <property type="term" value="C:plasma membrane"/>
    <property type="evidence" value="ECO:0007669"/>
    <property type="project" value="UniProtKB-SubCell"/>
</dbReference>
<dbReference type="Proteomes" id="UP000509458">
    <property type="component" value="Chromosome"/>
</dbReference>
<keyword evidence="3 9" id="KW-0813">Transport</keyword>
<dbReference type="EMBL" id="LR812090">
    <property type="protein sequence ID" value="CAB9492838.1"/>
    <property type="molecule type" value="Genomic_DNA"/>
</dbReference>
<gene>
    <name evidence="10" type="ORF">ALFOR1_20286</name>
</gene>
<feature type="transmembrane region" description="Helical" evidence="9">
    <location>
        <begin position="971"/>
        <end position="990"/>
    </location>
</feature>
<keyword evidence="5 9" id="KW-0997">Cell inner membrane</keyword>
<dbReference type="RefSeq" id="WP_179982475.1">
    <property type="nucleotide sequence ID" value="NZ_LR812090.1"/>
</dbReference>
<reference evidence="10 11" key="1">
    <citation type="submission" date="2020-06" db="EMBL/GenBank/DDBJ databases">
        <authorList>
            <person name="Duchaud E."/>
        </authorList>
    </citation>
    <scope>NUCLEOTIDE SEQUENCE [LARGE SCALE GENOMIC DNA]</scope>
    <source>
        <strain evidence="10">Alteromonas fortis</strain>
    </source>
</reference>
<dbReference type="NCBIfam" id="TIGR00915">
    <property type="entry name" value="2A0602"/>
    <property type="match status" value="1"/>
</dbReference>
<evidence type="ECO:0000256" key="6">
    <source>
        <dbReference type="ARBA" id="ARBA00022692"/>
    </source>
</evidence>
<comment type="subcellular location">
    <subcellularLocation>
        <location evidence="1 9">Cell inner membrane</location>
        <topology evidence="1 9">Multi-pass membrane protein</topology>
    </subcellularLocation>
</comment>
<feature type="transmembrane region" description="Helical" evidence="9">
    <location>
        <begin position="472"/>
        <end position="499"/>
    </location>
</feature>
<keyword evidence="8 9" id="KW-0472">Membrane</keyword>
<accession>A0A6T9Y1Z6</accession>
<keyword evidence="4" id="KW-1003">Cell membrane</keyword>
<feature type="transmembrane region" description="Helical" evidence="9">
    <location>
        <begin position="542"/>
        <end position="562"/>
    </location>
</feature>
<dbReference type="InterPro" id="IPR027463">
    <property type="entry name" value="AcrB_DN_DC_subdom"/>
</dbReference>
<dbReference type="GO" id="GO:0015562">
    <property type="term" value="F:efflux transmembrane transporter activity"/>
    <property type="evidence" value="ECO:0007669"/>
    <property type="project" value="InterPro"/>
</dbReference>
<evidence type="ECO:0000256" key="5">
    <source>
        <dbReference type="ARBA" id="ARBA00022519"/>
    </source>
</evidence>
<dbReference type="SUPFAM" id="SSF82866">
    <property type="entry name" value="Multidrug efflux transporter AcrB transmembrane domain"/>
    <property type="match status" value="2"/>
</dbReference>
<dbReference type="Gene3D" id="3.30.70.1430">
    <property type="entry name" value="Multidrug efflux transporter AcrB pore domain"/>
    <property type="match status" value="2"/>
</dbReference>
<dbReference type="SUPFAM" id="SSF82693">
    <property type="entry name" value="Multidrug efflux transporter AcrB pore domain, PN1, PN2, PC1 and PC2 subdomains"/>
    <property type="match status" value="3"/>
</dbReference>
<feature type="transmembrane region" description="Helical" evidence="9">
    <location>
        <begin position="895"/>
        <end position="916"/>
    </location>
</feature>
<evidence type="ECO:0000313" key="11">
    <source>
        <dbReference type="Proteomes" id="UP000509458"/>
    </source>
</evidence>
<dbReference type="InterPro" id="IPR004764">
    <property type="entry name" value="MdtF-like"/>
</dbReference>
<feature type="transmembrane region" description="Helical" evidence="9">
    <location>
        <begin position="437"/>
        <end position="460"/>
    </location>
</feature>
<organism evidence="10 11">
    <name type="scientific">Alteromonas macleodii</name>
    <name type="common">Pseudoalteromonas macleodii</name>
    <dbReference type="NCBI Taxonomy" id="28108"/>
    <lineage>
        <taxon>Bacteria</taxon>
        <taxon>Pseudomonadati</taxon>
        <taxon>Pseudomonadota</taxon>
        <taxon>Gammaproteobacteria</taxon>
        <taxon>Alteromonadales</taxon>
        <taxon>Alteromonadaceae</taxon>
        <taxon>Alteromonas/Salinimonas group</taxon>
        <taxon>Alteromonas</taxon>
    </lineage>
</organism>
<evidence type="ECO:0000313" key="10">
    <source>
        <dbReference type="EMBL" id="CAB9492838.1"/>
    </source>
</evidence>
<feature type="transmembrane region" description="Helical" evidence="9">
    <location>
        <begin position="367"/>
        <end position="387"/>
    </location>
</feature>
<evidence type="ECO:0000256" key="1">
    <source>
        <dbReference type="ARBA" id="ARBA00004429"/>
    </source>
</evidence>
<feature type="transmembrane region" description="Helical" evidence="9">
    <location>
        <begin position="341"/>
        <end position="360"/>
    </location>
</feature>
<comment type="similarity">
    <text evidence="2 9">Belongs to the resistance-nodulation-cell division (RND) (TC 2.A.6) family.</text>
</comment>
<dbReference type="GO" id="GO:0009636">
    <property type="term" value="P:response to toxic substance"/>
    <property type="evidence" value="ECO:0007669"/>
    <property type="project" value="UniProtKB-ARBA"/>
</dbReference>
<dbReference type="Gene3D" id="3.30.70.1440">
    <property type="entry name" value="Multidrug efflux transporter AcrB pore domain"/>
    <property type="match status" value="1"/>
</dbReference>
<dbReference type="SUPFAM" id="SSF82714">
    <property type="entry name" value="Multidrug efflux transporter AcrB TolC docking domain, DN and DC subdomains"/>
    <property type="match status" value="2"/>
</dbReference>
<dbReference type="InterPro" id="IPR001036">
    <property type="entry name" value="Acrflvin-R"/>
</dbReference>
<evidence type="ECO:0000256" key="2">
    <source>
        <dbReference type="ARBA" id="ARBA00010942"/>
    </source>
</evidence>
<feature type="transmembrane region" description="Helical" evidence="9">
    <location>
        <begin position="928"/>
        <end position="950"/>
    </location>
</feature>
<comment type="caution">
    <text evidence="9">Lacks conserved residue(s) required for the propagation of feature annotation.</text>
</comment>
<evidence type="ECO:0000256" key="4">
    <source>
        <dbReference type="ARBA" id="ARBA00022475"/>
    </source>
</evidence>
<dbReference type="PRINTS" id="PR00702">
    <property type="entry name" value="ACRIFLAVINRP"/>
</dbReference>
<keyword evidence="7 9" id="KW-1133">Transmembrane helix</keyword>